<organism evidence="1 2">
    <name type="scientific">candidate division WOR-1 bacterium RIFCSPLOWO2_12_FULL_45_9</name>
    <dbReference type="NCBI Taxonomy" id="1802568"/>
    <lineage>
        <taxon>Bacteria</taxon>
        <taxon>Bacillati</taxon>
        <taxon>Saganbacteria</taxon>
    </lineage>
</organism>
<accession>A0A1F4RJC8</accession>
<comment type="caution">
    <text evidence="1">The sequence shown here is derived from an EMBL/GenBank/DDBJ whole genome shotgun (WGS) entry which is preliminary data.</text>
</comment>
<evidence type="ECO:0000313" key="2">
    <source>
        <dbReference type="Proteomes" id="UP000179095"/>
    </source>
</evidence>
<reference evidence="1 2" key="1">
    <citation type="journal article" date="2016" name="Nat. Commun.">
        <title>Thousands of microbial genomes shed light on interconnected biogeochemical processes in an aquifer system.</title>
        <authorList>
            <person name="Anantharaman K."/>
            <person name="Brown C.T."/>
            <person name="Hug L.A."/>
            <person name="Sharon I."/>
            <person name="Castelle C.J."/>
            <person name="Probst A.J."/>
            <person name="Thomas B.C."/>
            <person name="Singh A."/>
            <person name="Wilkins M.J."/>
            <person name="Karaoz U."/>
            <person name="Brodie E.L."/>
            <person name="Williams K.H."/>
            <person name="Hubbard S.S."/>
            <person name="Banfield J.F."/>
        </authorList>
    </citation>
    <scope>NUCLEOTIDE SEQUENCE [LARGE SCALE GENOMIC DNA]</scope>
</reference>
<dbReference type="EMBL" id="METQ01000059">
    <property type="protein sequence ID" value="OGC08288.1"/>
    <property type="molecule type" value="Genomic_DNA"/>
</dbReference>
<gene>
    <name evidence="1" type="ORF">A3F86_05105</name>
</gene>
<sequence>MGGQEAAIAGSAAVIFTASDRKIIEERGGTIDKQRSFLDALRNNPLTPEVENEQTTIHPQRNVKELQAQYREHKHILKHSAIFNPQEHVEISNKPPDTYEEQTPPVLEIVPPAHNKELAEQTATVAKELQLNPAEVFDKFSLEQDKLLSLVLHIKELHLARLLTESKEEFESLSNKIETATLASVKDEAQDYFKEELNKLTRTAVEYKLGILNSLQAMEVDLERKAAIKWLQKVIERP</sequence>
<proteinExistence type="predicted"/>
<protein>
    <submittedName>
        <fullName evidence="1">Uncharacterized protein</fullName>
    </submittedName>
</protein>
<evidence type="ECO:0000313" key="1">
    <source>
        <dbReference type="EMBL" id="OGC08288.1"/>
    </source>
</evidence>
<name>A0A1F4RJC8_UNCSA</name>
<dbReference type="Proteomes" id="UP000179095">
    <property type="component" value="Unassembled WGS sequence"/>
</dbReference>
<dbReference type="AlphaFoldDB" id="A0A1F4RJC8"/>